<feature type="compositionally biased region" description="Low complexity" evidence="1">
    <location>
        <begin position="54"/>
        <end position="66"/>
    </location>
</feature>
<dbReference type="PANTHER" id="PTHR38699:SF1">
    <property type="entry name" value="MITOPHAGY RECEPTOR ATG43"/>
    <property type="match status" value="1"/>
</dbReference>
<gene>
    <name evidence="2" type="ORF">LTR25_002371</name>
</gene>
<organism evidence="2 3">
    <name type="scientific">Vermiconidia calcicola</name>
    <dbReference type="NCBI Taxonomy" id="1690605"/>
    <lineage>
        <taxon>Eukaryota</taxon>
        <taxon>Fungi</taxon>
        <taxon>Dikarya</taxon>
        <taxon>Ascomycota</taxon>
        <taxon>Pezizomycotina</taxon>
        <taxon>Dothideomycetes</taxon>
        <taxon>Dothideomycetidae</taxon>
        <taxon>Mycosphaerellales</taxon>
        <taxon>Extremaceae</taxon>
        <taxon>Vermiconidia</taxon>
    </lineage>
</organism>
<keyword evidence="3" id="KW-1185">Reference proteome</keyword>
<dbReference type="EMBL" id="JAXLQG010000003">
    <property type="protein sequence ID" value="KAK5542485.1"/>
    <property type="molecule type" value="Genomic_DNA"/>
</dbReference>
<dbReference type="Proteomes" id="UP001345827">
    <property type="component" value="Unassembled WGS sequence"/>
</dbReference>
<evidence type="ECO:0000313" key="2">
    <source>
        <dbReference type="EMBL" id="KAK5542485.1"/>
    </source>
</evidence>
<dbReference type="GO" id="GO:0140580">
    <property type="term" value="F:mitochondrion autophagosome adaptor activity"/>
    <property type="evidence" value="ECO:0007669"/>
    <property type="project" value="InterPro"/>
</dbReference>
<feature type="region of interest" description="Disordered" evidence="1">
    <location>
        <begin position="1"/>
        <end position="78"/>
    </location>
</feature>
<dbReference type="Pfam" id="PF08589">
    <property type="entry name" value="ATG43"/>
    <property type="match status" value="1"/>
</dbReference>
<sequence>MASNPAAELASAIQSASINRHPSPAHDINPSTAASKKIPARTTTESPPPRSRSDSLSTDDSIPSEIIRPRPRRKSFPPIPDFRFEQSYLASIKAADTNWKIAFITMRDQVVLPLVQGIAWNLIMFGWRHWNGATKFQGQSLGAKVRKWWWGVNNWKIPNENKEATRREANKVVKTAEEFFVDRFGRPRVNAVWRGQGLRPANHEAHKEADSAGRRYLGAMR</sequence>
<name>A0AAV9QIL7_9PEZI</name>
<accession>A0AAV9QIL7</accession>
<protein>
    <recommendedName>
        <fullName evidence="4">DUF1770-domain-containing protein</fullName>
    </recommendedName>
</protein>
<dbReference type="AlphaFoldDB" id="A0AAV9QIL7"/>
<proteinExistence type="predicted"/>
<dbReference type="GO" id="GO:0000423">
    <property type="term" value="P:mitophagy"/>
    <property type="evidence" value="ECO:0007669"/>
    <property type="project" value="InterPro"/>
</dbReference>
<comment type="caution">
    <text evidence="2">The sequence shown here is derived from an EMBL/GenBank/DDBJ whole genome shotgun (WGS) entry which is preliminary data.</text>
</comment>
<evidence type="ECO:0000313" key="3">
    <source>
        <dbReference type="Proteomes" id="UP001345827"/>
    </source>
</evidence>
<evidence type="ECO:0000256" key="1">
    <source>
        <dbReference type="SAM" id="MobiDB-lite"/>
    </source>
</evidence>
<evidence type="ECO:0008006" key="4">
    <source>
        <dbReference type="Google" id="ProtNLM"/>
    </source>
</evidence>
<dbReference type="InterPro" id="IPR013898">
    <property type="entry name" value="Atg43"/>
</dbReference>
<reference evidence="2 3" key="1">
    <citation type="submission" date="2023-06" db="EMBL/GenBank/DDBJ databases">
        <title>Black Yeasts Isolated from many extreme environments.</title>
        <authorList>
            <person name="Coleine C."/>
            <person name="Stajich J.E."/>
            <person name="Selbmann L."/>
        </authorList>
    </citation>
    <scope>NUCLEOTIDE SEQUENCE [LARGE SCALE GENOMIC DNA]</scope>
    <source>
        <strain evidence="2 3">CCFEE 5887</strain>
    </source>
</reference>
<dbReference type="PANTHER" id="PTHR38699">
    <property type="entry name" value="CHROMOSOME 1, WHOLE GENOME SHOTGUN SEQUENCE"/>
    <property type="match status" value="1"/>
</dbReference>